<dbReference type="InterPro" id="IPR036612">
    <property type="entry name" value="KH_dom_type_1_sf"/>
</dbReference>
<feature type="compositionally biased region" description="Polar residues" evidence="2">
    <location>
        <begin position="267"/>
        <end position="284"/>
    </location>
</feature>
<dbReference type="SUPFAM" id="SSF54791">
    <property type="entry name" value="Eukaryotic type KH-domain (KH-domain type I)"/>
    <property type="match status" value="1"/>
</dbReference>
<gene>
    <name evidence="4" type="ORF">L596_000506</name>
</gene>
<accession>A0A4U8UJQ3</accession>
<comment type="caution">
    <text evidence="4">The sequence shown here is derived from an EMBL/GenBank/DDBJ whole genome shotgun (WGS) entry which is preliminary data.</text>
</comment>
<keyword evidence="5" id="KW-1185">Reference proteome</keyword>
<dbReference type="Proteomes" id="UP000298663">
    <property type="component" value="Chromosome X"/>
</dbReference>
<evidence type="ECO:0000256" key="1">
    <source>
        <dbReference type="PROSITE-ProRule" id="PRU00117"/>
    </source>
</evidence>
<dbReference type="AlphaFoldDB" id="A0A4U8UJQ3"/>
<dbReference type="EMBL" id="CM016762">
    <property type="protein sequence ID" value="TMS32699.1"/>
    <property type="molecule type" value="Genomic_DNA"/>
</dbReference>
<dbReference type="Pfam" id="PF00013">
    <property type="entry name" value="KH_1"/>
    <property type="match status" value="1"/>
</dbReference>
<feature type="compositionally biased region" description="Low complexity" evidence="2">
    <location>
        <begin position="155"/>
        <end position="165"/>
    </location>
</feature>
<dbReference type="SMART" id="SM00322">
    <property type="entry name" value="KH"/>
    <property type="match status" value="1"/>
</dbReference>
<feature type="domain" description="K Homology" evidence="3">
    <location>
        <begin position="57"/>
        <end position="129"/>
    </location>
</feature>
<feature type="region of interest" description="Disordered" evidence="2">
    <location>
        <begin position="179"/>
        <end position="200"/>
    </location>
</feature>
<dbReference type="STRING" id="34508.A0A4U8UJQ3"/>
<sequence length="379" mass="40863">MKLRNRLRVPMDFALEGTLDSGLSQEIEIGGSDSWKKTMIEAVMHAVMLKKRFAPVERDRSKVLILTSSQIGRLIGRSGNNINAIREATNAAIDVQKNSVRDDGRRTVAVKGSSRTVGKVLCIIEKMLVDGDSNIESVIKRALEGGPPSAHRTPSSSSESLSSTTSAAILILEPKKPATRHVGTSPIHTPPRLLSPPPTMSRPVKVPVILSAMESSVMSDISDPMDPHGASPFASSLFAASSPPQRSSNIFSGIGMPRVSPIVPPSKNGNMSFSDPTKSIGPTPSQSQSSLSTQDSVGLSGNPSNFTMWGVEMPSRRPRPCAFPTPSHTEVSCQAKRPFDAYDLQYFPPAHASIGRYRAELDRIWGIKRNGNPAYPWTG</sequence>
<organism evidence="4 5">
    <name type="scientific">Steinernema carpocapsae</name>
    <name type="common">Entomopathogenic nematode</name>
    <dbReference type="NCBI Taxonomy" id="34508"/>
    <lineage>
        <taxon>Eukaryota</taxon>
        <taxon>Metazoa</taxon>
        <taxon>Ecdysozoa</taxon>
        <taxon>Nematoda</taxon>
        <taxon>Chromadorea</taxon>
        <taxon>Rhabditida</taxon>
        <taxon>Tylenchina</taxon>
        <taxon>Panagrolaimomorpha</taxon>
        <taxon>Strongyloidoidea</taxon>
        <taxon>Steinernematidae</taxon>
        <taxon>Steinernema</taxon>
    </lineage>
</organism>
<dbReference type="InterPro" id="IPR004088">
    <property type="entry name" value="KH_dom_type_1"/>
</dbReference>
<reference evidence="4 5" key="2">
    <citation type="journal article" date="2019" name="G3 (Bethesda)">
        <title>Hybrid Assembly of the Genome of the Entomopathogenic Nematode Steinernema carpocapsae Identifies the X-Chromosome.</title>
        <authorList>
            <person name="Serra L."/>
            <person name="Macchietto M."/>
            <person name="Macias-Munoz A."/>
            <person name="McGill C.J."/>
            <person name="Rodriguez I.M."/>
            <person name="Rodriguez B."/>
            <person name="Murad R."/>
            <person name="Mortazavi A."/>
        </authorList>
    </citation>
    <scope>NUCLEOTIDE SEQUENCE [LARGE SCALE GENOMIC DNA]</scope>
    <source>
        <strain evidence="4 5">ALL</strain>
    </source>
</reference>
<dbReference type="PROSITE" id="PS50084">
    <property type="entry name" value="KH_TYPE_1"/>
    <property type="match status" value="1"/>
</dbReference>
<dbReference type="InterPro" id="IPR004087">
    <property type="entry name" value="KH_dom"/>
</dbReference>
<name>A0A4U8UJQ3_STECR</name>
<reference evidence="4 5" key="1">
    <citation type="journal article" date="2015" name="Genome Biol.">
        <title>Comparative genomics of Steinernema reveals deeply conserved gene regulatory networks.</title>
        <authorList>
            <person name="Dillman A.R."/>
            <person name="Macchietto M."/>
            <person name="Porter C.F."/>
            <person name="Rogers A."/>
            <person name="Williams B."/>
            <person name="Antoshechkin I."/>
            <person name="Lee M.M."/>
            <person name="Goodwin Z."/>
            <person name="Lu X."/>
            <person name="Lewis E.E."/>
            <person name="Goodrich-Blair H."/>
            <person name="Stock S.P."/>
            <person name="Adams B.J."/>
            <person name="Sternberg P.W."/>
            <person name="Mortazavi A."/>
        </authorList>
    </citation>
    <scope>NUCLEOTIDE SEQUENCE [LARGE SCALE GENOMIC DNA]</scope>
    <source>
        <strain evidence="4 5">ALL</strain>
    </source>
</reference>
<feature type="region of interest" description="Disordered" evidence="2">
    <location>
        <begin position="144"/>
        <end position="165"/>
    </location>
</feature>
<dbReference type="EMBL" id="AZBU02000001">
    <property type="protein sequence ID" value="TMS32699.1"/>
    <property type="molecule type" value="Genomic_DNA"/>
</dbReference>
<keyword evidence="1" id="KW-0694">RNA-binding</keyword>
<feature type="region of interest" description="Disordered" evidence="2">
    <location>
        <begin position="251"/>
        <end position="304"/>
    </location>
</feature>
<evidence type="ECO:0000313" key="5">
    <source>
        <dbReference type="Proteomes" id="UP000298663"/>
    </source>
</evidence>
<dbReference type="GO" id="GO:0003723">
    <property type="term" value="F:RNA binding"/>
    <property type="evidence" value="ECO:0007669"/>
    <property type="project" value="UniProtKB-UniRule"/>
</dbReference>
<dbReference type="Gene3D" id="3.30.1370.10">
    <property type="entry name" value="K Homology domain, type 1"/>
    <property type="match status" value="1"/>
</dbReference>
<proteinExistence type="predicted"/>
<evidence type="ECO:0000313" key="4">
    <source>
        <dbReference type="EMBL" id="TMS32699.1"/>
    </source>
</evidence>
<dbReference type="OrthoDB" id="10071877at2759"/>
<evidence type="ECO:0000256" key="2">
    <source>
        <dbReference type="SAM" id="MobiDB-lite"/>
    </source>
</evidence>
<feature type="compositionally biased region" description="Low complexity" evidence="2">
    <location>
        <begin position="285"/>
        <end position="296"/>
    </location>
</feature>
<protein>
    <recommendedName>
        <fullName evidence="3">K Homology domain-containing protein</fullName>
    </recommendedName>
</protein>
<evidence type="ECO:0000259" key="3">
    <source>
        <dbReference type="SMART" id="SM00322"/>
    </source>
</evidence>